<dbReference type="HOGENOM" id="CLU_248654_0_0_12"/>
<feature type="domain" description="Histidine kinase" evidence="14">
    <location>
        <begin position="818"/>
        <end position="1045"/>
    </location>
</feature>
<feature type="transmembrane region" description="Helical" evidence="13">
    <location>
        <begin position="31"/>
        <end position="48"/>
    </location>
</feature>
<dbReference type="PROSITE" id="PS50109">
    <property type="entry name" value="HIS_KIN"/>
    <property type="match status" value="1"/>
</dbReference>
<proteinExistence type="predicted"/>
<evidence type="ECO:0000256" key="12">
    <source>
        <dbReference type="PROSITE-ProRule" id="PRU00169"/>
    </source>
</evidence>
<dbReference type="SMART" id="SM00388">
    <property type="entry name" value="HisKA"/>
    <property type="match status" value="1"/>
</dbReference>
<dbReference type="InterPro" id="IPR036890">
    <property type="entry name" value="HATPase_C_sf"/>
</dbReference>
<evidence type="ECO:0000259" key="15">
    <source>
        <dbReference type="PROSITE" id="PS50110"/>
    </source>
</evidence>
<dbReference type="SUPFAM" id="SSF52172">
    <property type="entry name" value="CheY-like"/>
    <property type="match status" value="1"/>
</dbReference>
<dbReference type="EC" id="2.7.13.3" evidence="3"/>
<dbReference type="Pfam" id="PF00072">
    <property type="entry name" value="Response_reg"/>
    <property type="match status" value="1"/>
</dbReference>
<dbReference type="InterPro" id="IPR003661">
    <property type="entry name" value="HisK_dim/P_dom"/>
</dbReference>
<dbReference type="CDD" id="cd00082">
    <property type="entry name" value="HisKA"/>
    <property type="match status" value="1"/>
</dbReference>
<evidence type="ECO:0000256" key="3">
    <source>
        <dbReference type="ARBA" id="ARBA00012438"/>
    </source>
</evidence>
<keyword evidence="8" id="KW-0067">ATP-binding</keyword>
<dbReference type="InterPro" id="IPR036097">
    <property type="entry name" value="HisK_dim/P_sf"/>
</dbReference>
<evidence type="ECO:0000256" key="10">
    <source>
        <dbReference type="ARBA" id="ARBA00023012"/>
    </source>
</evidence>
<dbReference type="CDD" id="cd17546">
    <property type="entry name" value="REC_hyHK_CKI1_RcsC-like"/>
    <property type="match status" value="1"/>
</dbReference>
<keyword evidence="11 13" id="KW-0472">Membrane</keyword>
<organism evidence="16 17">
    <name type="scientific">Borrelia crocidurae DOU</name>
    <dbReference type="NCBI Taxonomy" id="1293575"/>
    <lineage>
        <taxon>Bacteria</taxon>
        <taxon>Pseudomonadati</taxon>
        <taxon>Spirochaetota</taxon>
        <taxon>Spirochaetia</taxon>
        <taxon>Spirochaetales</taxon>
        <taxon>Borreliaceae</taxon>
        <taxon>Borrelia</taxon>
    </lineage>
</organism>
<comment type="catalytic activity">
    <reaction evidence="1">
        <text>ATP + protein L-histidine = ADP + protein N-phospho-L-histidine.</text>
        <dbReference type="EC" id="2.7.13.3"/>
    </reaction>
</comment>
<gene>
    <name evidence="16" type="ORF">BCD_0418</name>
</gene>
<dbReference type="CDD" id="cd16922">
    <property type="entry name" value="HATPase_EvgS-ArcB-TorS-like"/>
    <property type="match status" value="1"/>
</dbReference>
<evidence type="ECO:0000313" key="16">
    <source>
        <dbReference type="EMBL" id="AHH06484.1"/>
    </source>
</evidence>
<reference evidence="16" key="1">
    <citation type="submission" date="2013-02" db="EMBL/GenBank/DDBJ databases">
        <title>Comparative genomics of Borrelia species.</title>
        <authorList>
            <person name="Schwan T.G."/>
            <person name="Raffel S.J."/>
            <person name="Porcella S.F."/>
        </authorList>
    </citation>
    <scope>NUCLEOTIDE SEQUENCE [LARGE SCALE GENOMIC DNA]</scope>
    <source>
        <strain evidence="16">DOU</strain>
    </source>
</reference>
<evidence type="ECO:0000256" key="13">
    <source>
        <dbReference type="SAM" id="Phobius"/>
    </source>
</evidence>
<dbReference type="InterPro" id="IPR001638">
    <property type="entry name" value="Solute-binding_3/MltF_N"/>
</dbReference>
<dbReference type="Pfam" id="PF00512">
    <property type="entry name" value="HisKA"/>
    <property type="match status" value="1"/>
</dbReference>
<keyword evidence="6 13" id="KW-0812">Transmembrane</keyword>
<dbReference type="PATRIC" id="fig|1293575.3.peg.424"/>
<dbReference type="InterPro" id="IPR011006">
    <property type="entry name" value="CheY-like_superfamily"/>
</dbReference>
<dbReference type="GO" id="GO:0005886">
    <property type="term" value="C:plasma membrane"/>
    <property type="evidence" value="ECO:0007669"/>
    <property type="project" value="UniProtKB-SubCell"/>
</dbReference>
<dbReference type="InterPro" id="IPR003594">
    <property type="entry name" value="HATPase_dom"/>
</dbReference>
<dbReference type="Gene3D" id="3.40.190.10">
    <property type="entry name" value="Periplasmic binding protein-like II"/>
    <property type="match status" value="4"/>
</dbReference>
<dbReference type="SMART" id="SM00448">
    <property type="entry name" value="REC"/>
    <property type="match status" value="1"/>
</dbReference>
<dbReference type="SMART" id="SM00387">
    <property type="entry name" value="HATPase_c"/>
    <property type="match status" value="1"/>
</dbReference>
<dbReference type="SUPFAM" id="SSF55874">
    <property type="entry name" value="ATPase domain of HSP90 chaperone/DNA topoisomerase II/histidine kinase"/>
    <property type="match status" value="1"/>
</dbReference>
<evidence type="ECO:0000256" key="9">
    <source>
        <dbReference type="ARBA" id="ARBA00022989"/>
    </source>
</evidence>
<dbReference type="PRINTS" id="PR00344">
    <property type="entry name" value="BCTRLSENSOR"/>
</dbReference>
<feature type="domain" description="Response regulatory" evidence="15">
    <location>
        <begin position="1199"/>
        <end position="1321"/>
    </location>
</feature>
<dbReference type="GO" id="GO:0000155">
    <property type="term" value="F:phosphorelay sensor kinase activity"/>
    <property type="evidence" value="ECO:0007669"/>
    <property type="project" value="InterPro"/>
</dbReference>
<comment type="subcellular location">
    <subcellularLocation>
        <location evidence="2">Cell membrane</location>
        <topology evidence="2">Multi-pass membrane protein</topology>
    </subcellularLocation>
</comment>
<dbReference type="SUPFAM" id="SSF53850">
    <property type="entry name" value="Periplasmic binding protein-like II"/>
    <property type="match status" value="3"/>
</dbReference>
<keyword evidence="10" id="KW-0902">Two-component regulatory system</keyword>
<dbReference type="InterPro" id="IPR004358">
    <property type="entry name" value="Sig_transdc_His_kin-like_C"/>
</dbReference>
<dbReference type="Gene3D" id="1.10.287.130">
    <property type="match status" value="1"/>
</dbReference>
<dbReference type="InterPro" id="IPR005467">
    <property type="entry name" value="His_kinase_dom"/>
</dbReference>
<keyword evidence="16" id="KW-0418">Kinase</keyword>
<evidence type="ECO:0000256" key="4">
    <source>
        <dbReference type="ARBA" id="ARBA00022475"/>
    </source>
</evidence>
<dbReference type="SUPFAM" id="SSF47384">
    <property type="entry name" value="Homodimeric domain of signal transducing histidine kinase"/>
    <property type="match status" value="1"/>
</dbReference>
<dbReference type="PANTHER" id="PTHR45339:SF1">
    <property type="entry name" value="HYBRID SIGNAL TRANSDUCTION HISTIDINE KINASE J"/>
    <property type="match status" value="1"/>
</dbReference>
<keyword evidence="9 13" id="KW-1133">Transmembrane helix</keyword>
<dbReference type="InterPro" id="IPR001789">
    <property type="entry name" value="Sig_transdc_resp-reg_receiver"/>
</dbReference>
<name>W5SH72_9SPIR</name>
<feature type="transmembrane region" description="Helical" evidence="13">
    <location>
        <begin position="764"/>
        <end position="785"/>
    </location>
</feature>
<evidence type="ECO:0000256" key="5">
    <source>
        <dbReference type="ARBA" id="ARBA00022553"/>
    </source>
</evidence>
<dbReference type="GO" id="GO:0005524">
    <property type="term" value="F:ATP binding"/>
    <property type="evidence" value="ECO:0007669"/>
    <property type="project" value="UniProtKB-KW"/>
</dbReference>
<dbReference type="Pfam" id="PF02518">
    <property type="entry name" value="HATPase_c"/>
    <property type="match status" value="1"/>
</dbReference>
<feature type="transmembrane region" description="Helical" evidence="13">
    <location>
        <begin position="54"/>
        <end position="73"/>
    </location>
</feature>
<keyword evidence="17" id="KW-1185">Reference proteome</keyword>
<dbReference type="PROSITE" id="PS50110">
    <property type="entry name" value="RESPONSE_REGULATORY"/>
    <property type="match status" value="1"/>
</dbReference>
<evidence type="ECO:0000256" key="1">
    <source>
        <dbReference type="ARBA" id="ARBA00000085"/>
    </source>
</evidence>
<evidence type="ECO:0000256" key="7">
    <source>
        <dbReference type="ARBA" id="ARBA00022741"/>
    </source>
</evidence>
<dbReference type="Proteomes" id="UP000019337">
    <property type="component" value="Chromosome"/>
</dbReference>
<dbReference type="InterPro" id="IPR036641">
    <property type="entry name" value="HPT_dom_sf"/>
</dbReference>
<keyword evidence="4" id="KW-1003">Cell membrane</keyword>
<protein>
    <recommendedName>
        <fullName evidence="3">histidine kinase</fullName>
        <ecNumber evidence="3">2.7.13.3</ecNumber>
    </recommendedName>
</protein>
<dbReference type="Gene3D" id="3.40.50.2300">
    <property type="match status" value="1"/>
</dbReference>
<dbReference type="Pfam" id="PF00497">
    <property type="entry name" value="SBP_bac_3"/>
    <property type="match status" value="1"/>
</dbReference>
<dbReference type="PANTHER" id="PTHR45339">
    <property type="entry name" value="HYBRID SIGNAL TRANSDUCTION HISTIDINE KINASE J"/>
    <property type="match status" value="1"/>
</dbReference>
<accession>W5SH72</accession>
<dbReference type="SUPFAM" id="SSF47226">
    <property type="entry name" value="Histidine-containing phosphotransfer domain, HPT domain"/>
    <property type="match status" value="1"/>
</dbReference>
<keyword evidence="16" id="KW-0808">Transferase</keyword>
<evidence type="ECO:0000313" key="17">
    <source>
        <dbReference type="Proteomes" id="UP000019337"/>
    </source>
</evidence>
<keyword evidence="7" id="KW-0547">Nucleotide-binding</keyword>
<evidence type="ECO:0000256" key="11">
    <source>
        <dbReference type="ARBA" id="ARBA00023136"/>
    </source>
</evidence>
<evidence type="ECO:0000259" key="14">
    <source>
        <dbReference type="PROSITE" id="PS50109"/>
    </source>
</evidence>
<dbReference type="Gene3D" id="3.30.565.10">
    <property type="entry name" value="Histidine kinase-like ATPase, C-terminal domain"/>
    <property type="match status" value="1"/>
</dbReference>
<evidence type="ECO:0000256" key="2">
    <source>
        <dbReference type="ARBA" id="ARBA00004651"/>
    </source>
</evidence>
<dbReference type="EMBL" id="CP004267">
    <property type="protein sequence ID" value="AHH06484.1"/>
    <property type="molecule type" value="Genomic_DNA"/>
</dbReference>
<sequence>MIKEKRKHLLSFRTQKLSSYSLMVLRVRGRVSYCQGFFRFIVLLVFIFKHVSSIIMRNLKIFLFVLFFSYISLSAKQTLKFKLVDQYYPLYYKNKEGKMTGMIFYLLSKWAQDHHYEISVEAIDYLDQNKIEDDVVYLGLTYNSDLSEHLYFKNEIGKCVTALVYNSKEKQKITNPFLLKEFRVGVVKNSIYKDILKLHGHIDNVFSFSDTQQLFSALRDKKIDLIYGSYKSLYFLWHIYFDPSFLKVFNSDYFYSFGIRVAISKKAVNELKSLDIDLLSYMKALSKSEYASFKELDYLFNLDVGIYNDYPPLSFINSKGQLSGILVDLWNDLSREYTFSLKFVGFPKESIKLGLDDKDISVWGGIIEDNNILTSKIYKVTDPICMLDFNFYLTNSRNSDKILNSQIVDFHLSGIRLNKNTDIVNNFADIINNSYGFIENSITTNYLLRLHGYNNILKFKDLSFKVQKPLILASNIRKLQLFSYMLDALTSNILFDTLLEIDKNWFTQNEIEDYQSSCYSHVNSSNFNIEEKIWLEHNKKLNLAVKNWYPVDYVNSGRYKGINEWLIKKIKRLTNVDFNIINVRERELKDLIKNGQIDILSSNLDSANLDYFFNIKSVSGIPLYIFSQKTNLFIPKSSDRIAVLNFLYSNKLETQIGAQLVQVESFKEALDLIYKGKVDGILSDEYTATINFEDLNVRDLEKIVNVSDLSFNLNIAVYNQDYILRRIIQKILFRTNVNNKLYFDDWVFNVHESSKDMKLKKSGILVLTIVFFVLTILMFFLFRLLKEIGFRKKMYSSVISEKKVIEDAIVAKTIFLASMSHDIRTPINGIIAATELLDNTDLLGVQKEYVQMINYSSTSLLSLIDEILYISKIDMNGIYIENNEINLEYEIEEVVKSFQSQSAKHNLDLIFYSKSDLNNYLIGDRSRLKKVLINLISNAFKFTKEGIIIINYEIICTREGDNGDRIFTIEFKVIDTGKGIKKRNIPVIFELFKQGDDFDAKEYEGTGLGLAISRKLVSLMGGPGITVESEVGKGTTFSFMLPFVLGNEIKDKEKSKFKLIRNKKVLTLFSSKKAVVLLNEISEILDYKDNVRNFYSYEDAYEECSKYPYYDFIFINVDNADLQKFLKFAERLEKLNLDAKIVFVFYYLKNEEIIDFKYEYIQKPFKRWDFYSDWIINGSLGDAPLIDDSGIFKIKDNICVLIAEDNEINQKILKNILIVIGVREDSIDIVDDGFKAIDYLKTNRYDIAFVDIRMPKCDGFTVSEEIRRYEKQNNLNSCVLIAVTAHALREYKDRCLESGMNDYLAKPIHIKSIKCILKKYLYIDEVKNNNIIEYKNLDKLDDLDINRALQDLDISYDMYIDLCRGFVVMSDNIIRDLDEAFNLNNVVLVKELAHSIAGALGNMRSNLFDDFKQIENGTDSIEELRVLYSKARQNLIMLIKNIRDRILNVVDIDDYEKLEFQSNDDFLIIMQKLLNEIENRNPKEYRKILETLKKYHWDDDNIVLFDSLVECLRVYNFKESIDIIKRMMSHNRIEKS</sequence>
<feature type="modified residue" description="4-aspartylphosphate" evidence="12">
    <location>
        <position position="1251"/>
    </location>
</feature>
<evidence type="ECO:0000256" key="8">
    <source>
        <dbReference type="ARBA" id="ARBA00022840"/>
    </source>
</evidence>
<keyword evidence="5 12" id="KW-0597">Phosphoprotein</keyword>
<evidence type="ECO:0000256" key="6">
    <source>
        <dbReference type="ARBA" id="ARBA00022692"/>
    </source>
</evidence>